<dbReference type="PROSITE" id="PS00455">
    <property type="entry name" value="AMP_BINDING"/>
    <property type="match status" value="1"/>
</dbReference>
<keyword evidence="6" id="KW-0597">Phosphoprotein</keyword>
<dbReference type="Pfam" id="PF00550">
    <property type="entry name" value="PP-binding"/>
    <property type="match status" value="1"/>
</dbReference>
<dbReference type="SUPFAM" id="SSF52777">
    <property type="entry name" value="CoA-dependent acyltransferases"/>
    <property type="match status" value="2"/>
</dbReference>
<dbReference type="EMBL" id="JAATEJ010000014">
    <property type="protein sequence ID" value="NJP45310.1"/>
    <property type="molecule type" value="Genomic_DNA"/>
</dbReference>
<evidence type="ECO:0000313" key="10">
    <source>
        <dbReference type="EMBL" id="NJP45310.1"/>
    </source>
</evidence>
<dbReference type="InterPro" id="IPR036736">
    <property type="entry name" value="ACP-like_sf"/>
</dbReference>
<dbReference type="PROSITE" id="PS00012">
    <property type="entry name" value="PHOSPHOPANTETHEINE"/>
    <property type="match status" value="1"/>
</dbReference>
<dbReference type="Gene3D" id="3.40.50.980">
    <property type="match status" value="2"/>
</dbReference>
<comment type="similarity">
    <text evidence="3">Belongs to the ATP-dependent AMP-binding enzyme family. MbtB subfamily.</text>
</comment>
<dbReference type="Gene3D" id="1.10.1200.10">
    <property type="entry name" value="ACP-like"/>
    <property type="match status" value="1"/>
</dbReference>
<comment type="pathway">
    <text evidence="2">Siderophore biosynthesis; mycobactin biosynthesis.</text>
</comment>
<dbReference type="Gene3D" id="3.30.300.30">
    <property type="match status" value="1"/>
</dbReference>
<dbReference type="Pfam" id="PF00501">
    <property type="entry name" value="AMP-binding"/>
    <property type="match status" value="1"/>
</dbReference>
<dbReference type="CDD" id="cd19535">
    <property type="entry name" value="Cyc_NRPS"/>
    <property type="match status" value="1"/>
</dbReference>
<evidence type="ECO:0000256" key="7">
    <source>
        <dbReference type="ARBA" id="ARBA00022598"/>
    </source>
</evidence>
<evidence type="ECO:0000256" key="6">
    <source>
        <dbReference type="ARBA" id="ARBA00022553"/>
    </source>
</evidence>
<comment type="cofactor">
    <cofactor evidence="1">
        <name>pantetheine 4'-phosphate</name>
        <dbReference type="ChEBI" id="CHEBI:47942"/>
    </cofactor>
</comment>
<dbReference type="RefSeq" id="WP_167984180.1">
    <property type="nucleotide sequence ID" value="NZ_JAATEJ010000014.1"/>
</dbReference>
<protein>
    <recommendedName>
        <fullName evidence="4">Phenyloxazoline synthase MbtB</fullName>
    </recommendedName>
    <alternativeName>
        <fullName evidence="8">Mycobactin synthetase protein B</fullName>
    </alternativeName>
</protein>
<feature type="domain" description="Carrier" evidence="9">
    <location>
        <begin position="1041"/>
        <end position="1120"/>
    </location>
</feature>
<evidence type="ECO:0000256" key="1">
    <source>
        <dbReference type="ARBA" id="ARBA00001957"/>
    </source>
</evidence>
<dbReference type="Gene3D" id="1.10.10.1830">
    <property type="entry name" value="Non-ribosomal peptide synthase, adenylation domain"/>
    <property type="match status" value="1"/>
</dbReference>
<dbReference type="Pfam" id="PF00668">
    <property type="entry name" value="Condensation"/>
    <property type="match status" value="1"/>
</dbReference>
<dbReference type="InterPro" id="IPR020845">
    <property type="entry name" value="AMP-binding_CS"/>
</dbReference>
<dbReference type="PROSITE" id="PS50075">
    <property type="entry name" value="CARRIER"/>
    <property type="match status" value="1"/>
</dbReference>
<proteinExistence type="inferred from homology"/>
<evidence type="ECO:0000256" key="4">
    <source>
        <dbReference type="ARBA" id="ARBA00016743"/>
    </source>
</evidence>
<name>A0ABX0ZN90_9ACTN</name>
<reference evidence="10 11" key="1">
    <citation type="submission" date="2020-03" db="EMBL/GenBank/DDBJ databases">
        <title>WGS of actinomycetes isolated from Thailand.</title>
        <authorList>
            <person name="Thawai C."/>
        </authorList>
    </citation>
    <scope>NUCLEOTIDE SEQUENCE [LARGE SCALE GENOMIC DNA]</scope>
    <source>
        <strain evidence="10 11">PRB2-1</strain>
    </source>
</reference>
<dbReference type="InterPro" id="IPR023213">
    <property type="entry name" value="CAT-like_dom_sf"/>
</dbReference>
<gene>
    <name evidence="10" type="ORF">HCN08_18165</name>
</gene>
<evidence type="ECO:0000313" key="11">
    <source>
        <dbReference type="Proteomes" id="UP000734511"/>
    </source>
</evidence>
<dbReference type="InterPro" id="IPR045851">
    <property type="entry name" value="AMP-bd_C_sf"/>
</dbReference>
<dbReference type="Pfam" id="PF13193">
    <property type="entry name" value="AMP-binding_C"/>
    <property type="match status" value="1"/>
</dbReference>
<evidence type="ECO:0000256" key="8">
    <source>
        <dbReference type="ARBA" id="ARBA00033440"/>
    </source>
</evidence>
<dbReference type="Pfam" id="PF18563">
    <property type="entry name" value="TubC_N"/>
    <property type="match status" value="1"/>
</dbReference>
<dbReference type="Gene3D" id="3.30.559.10">
    <property type="entry name" value="Chloramphenicol acetyltransferase-like domain"/>
    <property type="match status" value="1"/>
</dbReference>
<dbReference type="InterPro" id="IPR020806">
    <property type="entry name" value="PKS_PP-bd"/>
</dbReference>
<organism evidence="10 11">
    <name type="scientific">Actinacidiphila epipremni</name>
    <dbReference type="NCBI Taxonomy" id="2053013"/>
    <lineage>
        <taxon>Bacteria</taxon>
        <taxon>Bacillati</taxon>
        <taxon>Actinomycetota</taxon>
        <taxon>Actinomycetes</taxon>
        <taxon>Kitasatosporales</taxon>
        <taxon>Streptomycetaceae</taxon>
        <taxon>Actinacidiphila</taxon>
    </lineage>
</organism>
<dbReference type="CDD" id="cd12114">
    <property type="entry name" value="A_NRPS_TlmIV_like"/>
    <property type="match status" value="1"/>
</dbReference>
<dbReference type="InterPro" id="IPR057737">
    <property type="entry name" value="Condensation_MtbB-like"/>
</dbReference>
<sequence length="1124" mass="122324">MAQALLSELHRRGIRLRLVDDRLDVVAPAGSLTAELREQLKAQRDQLVALLRRSEAGGEDVRVVPRPDLRHEPFPLTDIQQAYWIGRSSAIELGGVSTHYYFELDGEGLDVCRLTDALNAVIARHDMLRAVVQPDGLQRVLPDVPRYEIAVADLTALGDADREQALLATRAELGAKTPEPDAWPLFEIRASLLGGGRHRLHLSFNILIIDFFSLALLFHDWRQAYENPGQRLPEPGVFYRDYIAAQQELRSGPGYAQAEAYWLGRLAELPNAPELPLAKQPAQLESVEFVRRQGRLPREQWDAVKAAARRRGLTPSVALMAAFSDVLRLWSGGQRDFTLNLTLFDRPPLHPAIGEIIGDFTSLTMLAVQEPAPDETFADRALRLGGQLLRDLGHTAYSGLRVLRERARSLSSGLGAAMPIVVTSAIGSAPQQDQAGDRGFFGRLGYGISQTPQVWVDHQIMEEFGDLLYNWDCVDALFPDRLLDDMFGSYHALLERLAADEGAWDDPALRPQLPGWQEAERDAANATALRLPGGTLCGLAEEQARRAPDAVAVIAGDTQLTYRQLTAHANRLARRLLECGARRDNLVGIVLERGWEQVAATLGVTASGAAYLPVDPSWPQARRSQVLELGGVQLVVTSPQLRDSAQWPAGVQPITLEDAEVRTADDGPLDAGPEPTDLAYVIFTSGSTGTPKGVMIDHRGAVNTVQDINRRFGVGPADRVLALSSLSFDLSVYDVFGTLAAGAAVVVPPAAGARDPQQWTELMDRHGVTVWNSVPALMQAWVDAGGRTAAGSLRTVLLSGDWIPVGLPDAIRAAEPRARVISLGGATEASIWSVCYPVGAVPPEWVRIPYGKPLANQTLHVYNAAFEPCPVWTAGDIYIGGTGVAKGYWADPQRTAASFVTHPRTGERLYRTGDLGRYLPGGDIEFLGRQDSQVKLNGYRIELGEITAALRRLPGVAEGLVRVDANPVTGARQLVAYVVGAPGSEPDTETVRAALAAALPDYMVPQHYLLIDTVPLSANGKVDVSALPTAWSEPDQEAVEGPRDDLEERLLAIWREVLQRDDFGVLDNLFEMGADSLHAVRILTRLRDDLGIATEGDEGLRLLFESPTVTELAAELRKQVGAPA</sequence>
<dbReference type="InterPro" id="IPR000873">
    <property type="entry name" value="AMP-dep_synth/lig_dom"/>
</dbReference>
<keyword evidence="11" id="KW-1185">Reference proteome</keyword>
<dbReference type="InterPro" id="IPR006162">
    <property type="entry name" value="Ppantetheine_attach_site"/>
</dbReference>
<dbReference type="InterPro" id="IPR025110">
    <property type="entry name" value="AMP-bd_C"/>
</dbReference>
<evidence type="ECO:0000256" key="3">
    <source>
        <dbReference type="ARBA" id="ARBA00007380"/>
    </source>
</evidence>
<dbReference type="NCBIfam" id="TIGR01733">
    <property type="entry name" value="AA-adenyl-dom"/>
    <property type="match status" value="1"/>
</dbReference>
<evidence type="ECO:0000256" key="2">
    <source>
        <dbReference type="ARBA" id="ARBA00005102"/>
    </source>
</evidence>
<keyword evidence="5" id="KW-0596">Phosphopantetheine</keyword>
<comment type="caution">
    <text evidence="10">The sequence shown here is derived from an EMBL/GenBank/DDBJ whole genome shotgun (WGS) entry which is preliminary data.</text>
</comment>
<accession>A0ABX0ZN90</accession>
<dbReference type="InterPro" id="IPR044894">
    <property type="entry name" value="TubC_N_sf"/>
</dbReference>
<evidence type="ECO:0000259" key="9">
    <source>
        <dbReference type="PROSITE" id="PS50075"/>
    </source>
</evidence>
<keyword evidence="7" id="KW-0436">Ligase</keyword>
<dbReference type="PANTHER" id="PTHR45527">
    <property type="entry name" value="NONRIBOSOMAL PEPTIDE SYNTHETASE"/>
    <property type="match status" value="1"/>
</dbReference>
<dbReference type="SUPFAM" id="SSF47336">
    <property type="entry name" value="ACP-like"/>
    <property type="match status" value="1"/>
</dbReference>
<evidence type="ECO:0000256" key="5">
    <source>
        <dbReference type="ARBA" id="ARBA00022450"/>
    </source>
</evidence>
<dbReference type="InterPro" id="IPR041464">
    <property type="entry name" value="TubC_N"/>
</dbReference>
<dbReference type="InterPro" id="IPR001242">
    <property type="entry name" value="Condensation_dom"/>
</dbReference>
<dbReference type="Gene3D" id="3.30.559.30">
    <property type="entry name" value="Nonribosomal peptide synthetase, condensation domain"/>
    <property type="match status" value="1"/>
</dbReference>
<dbReference type="SUPFAM" id="SSF56801">
    <property type="entry name" value="Acetyl-CoA synthetase-like"/>
    <property type="match status" value="1"/>
</dbReference>
<dbReference type="InterPro" id="IPR009081">
    <property type="entry name" value="PP-bd_ACP"/>
</dbReference>
<dbReference type="PANTHER" id="PTHR45527:SF10">
    <property type="entry name" value="PYOCHELIN SYNTHASE PCHF"/>
    <property type="match status" value="1"/>
</dbReference>
<dbReference type="SMART" id="SM00823">
    <property type="entry name" value="PKS_PP"/>
    <property type="match status" value="1"/>
</dbReference>
<dbReference type="Gene3D" id="2.30.38.10">
    <property type="entry name" value="Luciferase, Domain 3"/>
    <property type="match status" value="1"/>
</dbReference>
<dbReference type="InterPro" id="IPR010071">
    <property type="entry name" value="AA_adenyl_dom"/>
</dbReference>
<dbReference type="Proteomes" id="UP000734511">
    <property type="component" value="Unassembled WGS sequence"/>
</dbReference>